<protein>
    <recommendedName>
        <fullName evidence="3">heme oxygenase (biliverdin-producing)</fullName>
        <ecNumber evidence="3">1.14.14.18</ecNumber>
    </recommendedName>
</protein>
<dbReference type="AlphaFoldDB" id="A0AAV8QMW4"/>
<evidence type="ECO:0000256" key="1">
    <source>
        <dbReference type="ARBA" id="ARBA00004229"/>
    </source>
</evidence>
<evidence type="ECO:0000256" key="11">
    <source>
        <dbReference type="ARBA" id="ARBA00023004"/>
    </source>
</evidence>
<keyword evidence="10" id="KW-0560">Oxidoreductase</keyword>
<comment type="similarity">
    <text evidence="2">Belongs to the heme oxygenase family.</text>
</comment>
<evidence type="ECO:0000256" key="6">
    <source>
        <dbReference type="ARBA" id="ARBA00022617"/>
    </source>
</evidence>
<dbReference type="InterPro" id="IPR016084">
    <property type="entry name" value="Haem_Oase-like_multi-hlx"/>
</dbReference>
<accession>A0AAV8QMW4</accession>
<dbReference type="CDD" id="cd19165">
    <property type="entry name" value="HemeO"/>
    <property type="match status" value="1"/>
</dbReference>
<dbReference type="InterPro" id="IPR016951">
    <property type="entry name" value="Haem_Oase_decyc_pln"/>
</dbReference>
<comment type="subcellular location">
    <subcellularLocation>
        <location evidence="1">Plastid</location>
        <location evidence="1">Chloroplast</location>
    </subcellularLocation>
</comment>
<dbReference type="SUPFAM" id="SSF48613">
    <property type="entry name" value="Heme oxygenase-like"/>
    <property type="match status" value="1"/>
</dbReference>
<evidence type="ECO:0000256" key="5">
    <source>
        <dbReference type="ARBA" id="ARBA00022531"/>
    </source>
</evidence>
<gene>
    <name evidence="12" type="ORF">OPV22_023919</name>
</gene>
<evidence type="ECO:0000256" key="10">
    <source>
        <dbReference type="ARBA" id="ARBA00023002"/>
    </source>
</evidence>
<dbReference type="EMBL" id="JAQQAF010000006">
    <property type="protein sequence ID" value="KAJ8480192.1"/>
    <property type="molecule type" value="Genomic_DNA"/>
</dbReference>
<dbReference type="PANTHER" id="PTHR35703">
    <property type="entry name" value="HEME OXYGENASE 1, CHLOROPLASTIC-RELATED"/>
    <property type="match status" value="1"/>
</dbReference>
<dbReference type="GO" id="GO:0009507">
    <property type="term" value="C:chloroplast"/>
    <property type="evidence" value="ECO:0007669"/>
    <property type="project" value="UniProtKB-SubCell"/>
</dbReference>
<dbReference type="GO" id="GO:0010024">
    <property type="term" value="P:phytochromobilin biosynthetic process"/>
    <property type="evidence" value="ECO:0007669"/>
    <property type="project" value="TreeGrafter"/>
</dbReference>
<keyword evidence="5" id="KW-0602">Photosynthesis</keyword>
<evidence type="ECO:0000313" key="12">
    <source>
        <dbReference type="EMBL" id="KAJ8480192.1"/>
    </source>
</evidence>
<keyword evidence="4" id="KW-0150">Chloroplast</keyword>
<keyword evidence="9" id="KW-0809">Transit peptide</keyword>
<keyword evidence="11" id="KW-0408">Iron</keyword>
<dbReference type="PANTHER" id="PTHR35703:SF2">
    <property type="entry name" value="HEME OXYGENASE 1, CHLOROPLASTIC-RELATED"/>
    <property type="match status" value="1"/>
</dbReference>
<dbReference type="Gene3D" id="1.20.910.10">
    <property type="entry name" value="Heme oxygenase-like"/>
    <property type="match status" value="1"/>
</dbReference>
<evidence type="ECO:0000256" key="9">
    <source>
        <dbReference type="ARBA" id="ARBA00022946"/>
    </source>
</evidence>
<keyword evidence="7" id="KW-0934">Plastid</keyword>
<evidence type="ECO:0000256" key="7">
    <source>
        <dbReference type="ARBA" id="ARBA00022640"/>
    </source>
</evidence>
<evidence type="ECO:0000256" key="4">
    <source>
        <dbReference type="ARBA" id="ARBA00022528"/>
    </source>
</evidence>
<name>A0AAV8QMW4_ENSVE</name>
<dbReference type="GO" id="GO:0046872">
    <property type="term" value="F:metal ion binding"/>
    <property type="evidence" value="ECO:0007669"/>
    <property type="project" value="UniProtKB-KW"/>
</dbReference>
<sequence length="290" mass="32857">MASSALPISQSPRSLVSARHLTACRPSLPVVYASSLGGHLHRLRVGPRGSSRSGLPLRRVVVYATTTDVHKKRQAAPGPRDRGFVDEMRAVAMRLHTRDQAKEGEKEADAPPVAKWEPSVEGYLRFLVDSKLVYDTLETIVQEAVYPYYAEFRNTGLERSEKLAKDLEWFKDQGHTIPEPSSPGVTYASYLEELSKNDPQAFICHLYNIYFAHTAGGRMIGRKVAEKILDNKELEFYQWDGDLSQMLQNVREKLNRVASSWSREEKDHCLEETEKSFQYSGDILRLILSS</sequence>
<evidence type="ECO:0000256" key="3">
    <source>
        <dbReference type="ARBA" id="ARBA00012360"/>
    </source>
</evidence>
<keyword evidence="6" id="KW-0349">Heme</keyword>
<dbReference type="Proteomes" id="UP001222027">
    <property type="component" value="Unassembled WGS sequence"/>
</dbReference>
<dbReference type="GO" id="GO:0004392">
    <property type="term" value="F:heme oxygenase (decyclizing) activity"/>
    <property type="evidence" value="ECO:0007669"/>
    <property type="project" value="UniProtKB-EC"/>
</dbReference>
<dbReference type="EC" id="1.14.14.18" evidence="3"/>
<dbReference type="GO" id="GO:0006788">
    <property type="term" value="P:heme oxidation"/>
    <property type="evidence" value="ECO:0007669"/>
    <property type="project" value="InterPro"/>
</dbReference>
<keyword evidence="8" id="KW-0479">Metal-binding</keyword>
<dbReference type="FunFam" id="1.20.910.10:FF:000005">
    <property type="entry name" value="Heme oxygenase 1"/>
    <property type="match status" value="1"/>
</dbReference>
<dbReference type="InterPro" id="IPR002051">
    <property type="entry name" value="Haem_Oase"/>
</dbReference>
<evidence type="ECO:0000256" key="2">
    <source>
        <dbReference type="ARBA" id="ARBA00006134"/>
    </source>
</evidence>
<evidence type="ECO:0000256" key="8">
    <source>
        <dbReference type="ARBA" id="ARBA00022723"/>
    </source>
</evidence>
<organism evidence="12 13">
    <name type="scientific">Ensete ventricosum</name>
    <name type="common">Abyssinian banana</name>
    <name type="synonym">Musa ensete</name>
    <dbReference type="NCBI Taxonomy" id="4639"/>
    <lineage>
        <taxon>Eukaryota</taxon>
        <taxon>Viridiplantae</taxon>
        <taxon>Streptophyta</taxon>
        <taxon>Embryophyta</taxon>
        <taxon>Tracheophyta</taxon>
        <taxon>Spermatophyta</taxon>
        <taxon>Magnoliopsida</taxon>
        <taxon>Liliopsida</taxon>
        <taxon>Zingiberales</taxon>
        <taxon>Musaceae</taxon>
        <taxon>Ensete</taxon>
    </lineage>
</organism>
<keyword evidence="13" id="KW-1185">Reference proteome</keyword>
<dbReference type="GO" id="GO:0015979">
    <property type="term" value="P:photosynthesis"/>
    <property type="evidence" value="ECO:0007669"/>
    <property type="project" value="UniProtKB-KW"/>
</dbReference>
<proteinExistence type="inferred from homology"/>
<evidence type="ECO:0000313" key="13">
    <source>
        <dbReference type="Proteomes" id="UP001222027"/>
    </source>
</evidence>
<dbReference type="Pfam" id="PF01126">
    <property type="entry name" value="Heme_oxygenase"/>
    <property type="match status" value="1"/>
</dbReference>
<reference evidence="12 13" key="1">
    <citation type="submission" date="2022-12" db="EMBL/GenBank/DDBJ databases">
        <title>Chromosome-scale assembly of the Ensete ventricosum genome.</title>
        <authorList>
            <person name="Dussert Y."/>
            <person name="Stocks J."/>
            <person name="Wendawek A."/>
            <person name="Woldeyes F."/>
            <person name="Nichols R.A."/>
            <person name="Borrell J.S."/>
        </authorList>
    </citation>
    <scope>NUCLEOTIDE SEQUENCE [LARGE SCALE GENOMIC DNA]</scope>
    <source>
        <strain evidence="13">cv. Maze</strain>
        <tissue evidence="12">Seeds</tissue>
    </source>
</reference>
<comment type="caution">
    <text evidence="12">The sequence shown here is derived from an EMBL/GenBank/DDBJ whole genome shotgun (WGS) entry which is preliminary data.</text>
</comment>
<dbReference type="InterPro" id="IPR016053">
    <property type="entry name" value="Haem_Oase-like"/>
</dbReference>